<feature type="transmembrane region" description="Helical" evidence="5">
    <location>
        <begin position="70"/>
        <end position="94"/>
    </location>
</feature>
<evidence type="ECO:0000256" key="2">
    <source>
        <dbReference type="ARBA" id="ARBA00022692"/>
    </source>
</evidence>
<keyword evidence="1" id="KW-1003">Cell membrane</keyword>
<evidence type="ECO:0000256" key="1">
    <source>
        <dbReference type="ARBA" id="ARBA00022475"/>
    </source>
</evidence>
<feature type="transmembrane region" description="Helical" evidence="5">
    <location>
        <begin position="177"/>
        <end position="199"/>
    </location>
</feature>
<dbReference type="Pfam" id="PF07155">
    <property type="entry name" value="ECF-ribofla_trS"/>
    <property type="match status" value="1"/>
</dbReference>
<evidence type="ECO:0000313" key="6">
    <source>
        <dbReference type="EMBL" id="BBM51971.1"/>
    </source>
</evidence>
<feature type="transmembrane region" description="Helical" evidence="5">
    <location>
        <begin position="146"/>
        <end position="165"/>
    </location>
</feature>
<keyword evidence="4 5" id="KW-0472">Membrane</keyword>
<dbReference type="PANTHER" id="PTHR37815:SF3">
    <property type="entry name" value="UPF0397 PROTEIN SPR0429"/>
    <property type="match status" value="1"/>
</dbReference>
<evidence type="ECO:0000256" key="4">
    <source>
        <dbReference type="ARBA" id="ARBA00023136"/>
    </source>
</evidence>
<organism evidence="6 7">
    <name type="scientific">Leptotrichia trevisanii</name>
    <dbReference type="NCBI Taxonomy" id="109328"/>
    <lineage>
        <taxon>Bacteria</taxon>
        <taxon>Fusobacteriati</taxon>
        <taxon>Fusobacteriota</taxon>
        <taxon>Fusobacteriia</taxon>
        <taxon>Fusobacteriales</taxon>
        <taxon>Leptotrichiaceae</taxon>
        <taxon>Leptotrichia</taxon>
    </lineage>
</organism>
<keyword evidence="3 5" id="KW-1133">Transmembrane helix</keyword>
<keyword evidence="2 5" id="KW-0812">Transmembrane</keyword>
<dbReference type="Proteomes" id="UP000321378">
    <property type="component" value="Chromosome"/>
</dbReference>
<feature type="transmembrane region" description="Helical" evidence="5">
    <location>
        <begin position="40"/>
        <end position="58"/>
    </location>
</feature>
<dbReference type="PANTHER" id="PTHR37815">
    <property type="entry name" value="UPF0397 PROTEIN BC_2624-RELATED"/>
    <property type="match status" value="1"/>
</dbReference>
<feature type="transmembrane region" description="Helical" evidence="5">
    <location>
        <begin position="106"/>
        <end position="125"/>
    </location>
</feature>
<protein>
    <submittedName>
        <fullName evidence="6">Uncharacterized protein</fullName>
    </submittedName>
</protein>
<dbReference type="NCBIfam" id="NF010182">
    <property type="entry name" value="PRK13661.1"/>
    <property type="match status" value="1"/>
</dbReference>
<dbReference type="EMBL" id="AP019840">
    <property type="protein sequence ID" value="BBM51971.1"/>
    <property type="molecule type" value="Genomic_DNA"/>
</dbReference>
<sequence length="211" mass="22742">MQKVSLFLVEKKVILVYNVFKLLKILKEVRLMEATAIKKVVAMGIGAAIYIVLSRFVAIPTPIPNTTLQVTFAFVALMAFIYGPAVGLGIGFIGHVLNDISGYGSVWFSWVVAAAFFGMASGFLGKIIKIENFNGAKIVKFIIGEVIISLISWVVLAPIIDIAIYKEPQAKAFAQGVTAALGNMLIVAILGTILIFAFSKTIVSKGSLKQE</sequence>
<dbReference type="InterPro" id="IPR009825">
    <property type="entry name" value="ECF_substrate-spec-like"/>
</dbReference>
<name>A0A510KMY0_9FUSO</name>
<dbReference type="STRING" id="1122173.GCA_000482505_02003"/>
<dbReference type="InterPro" id="IPR022914">
    <property type="entry name" value="UPF0397"/>
</dbReference>
<reference evidence="6 7" key="1">
    <citation type="submission" date="2019-07" db="EMBL/GenBank/DDBJ databases">
        <title>Complete Genome Sequence of Leptotrichia trevisanii Strain JMUB3935.</title>
        <authorList>
            <person name="Watanabe S."/>
            <person name="Cui L."/>
        </authorList>
    </citation>
    <scope>NUCLEOTIDE SEQUENCE [LARGE SCALE GENOMIC DNA]</scope>
    <source>
        <strain evidence="6 7">JMUB3935</strain>
    </source>
</reference>
<evidence type="ECO:0000256" key="5">
    <source>
        <dbReference type="SAM" id="Phobius"/>
    </source>
</evidence>
<proteinExistence type="inferred from homology"/>
<gene>
    <name evidence="6" type="ORF">JMUB3935_0949</name>
</gene>
<dbReference type="HAMAP" id="MF_01572">
    <property type="entry name" value="UPF0397"/>
    <property type="match status" value="1"/>
</dbReference>
<dbReference type="Gene3D" id="1.10.1760.20">
    <property type="match status" value="1"/>
</dbReference>
<dbReference type="GO" id="GO:0016020">
    <property type="term" value="C:membrane"/>
    <property type="evidence" value="ECO:0007669"/>
    <property type="project" value="InterPro"/>
</dbReference>
<dbReference type="AlphaFoldDB" id="A0A510KMY0"/>
<evidence type="ECO:0000256" key="3">
    <source>
        <dbReference type="ARBA" id="ARBA00022989"/>
    </source>
</evidence>
<evidence type="ECO:0000313" key="7">
    <source>
        <dbReference type="Proteomes" id="UP000321378"/>
    </source>
</evidence>
<accession>A0A510KMY0</accession>